<reference evidence="4" key="1">
    <citation type="submission" date="2022-09" db="EMBL/GenBank/DDBJ databases">
        <title>Maribacter litopenaei sp. nov., isolated from the intestinal tract of the Pacific White Shrimp, Litopenaeus vannamei.</title>
        <authorList>
            <person name="Kim S.Y."/>
            <person name="Hwang C.Y."/>
        </authorList>
    </citation>
    <scope>NUCLEOTIDE SEQUENCE</scope>
    <source>
        <strain evidence="4">HL-LV01</strain>
    </source>
</reference>
<proteinExistence type="inferred from homology"/>
<comment type="subcellular location">
    <subcellularLocation>
        <location evidence="1">Cell outer membrane</location>
        <topology evidence="1">Multi-pass membrane protein</topology>
    </subcellularLocation>
</comment>
<keyword evidence="5" id="KW-1185">Reference proteome</keyword>
<comment type="similarity">
    <text evidence="1">Belongs to the TonB-dependent receptor family.</text>
</comment>
<evidence type="ECO:0000256" key="1">
    <source>
        <dbReference type="PROSITE-ProRule" id="PRU01360"/>
    </source>
</evidence>
<feature type="domain" description="TonB-dependent receptor plug" evidence="3">
    <location>
        <begin position="141"/>
        <end position="221"/>
    </location>
</feature>
<organism evidence="4 5">
    <name type="scientific">Maribacter litopenaei</name>
    <dbReference type="NCBI Taxonomy" id="2976127"/>
    <lineage>
        <taxon>Bacteria</taxon>
        <taxon>Pseudomonadati</taxon>
        <taxon>Bacteroidota</taxon>
        <taxon>Flavobacteriia</taxon>
        <taxon>Flavobacteriales</taxon>
        <taxon>Flavobacteriaceae</taxon>
        <taxon>Maribacter</taxon>
    </lineage>
</organism>
<sequence length="228" mass="25135">MKTNTLVFTLLSFVLMMIQGWAQEEEKEKDSLLQVFGTVMDSKGDPIAGALMLVDSVTSNISTNTLGQYTLKVPPKTTLISAYSKNYGVLDHPFSSEPRMDFQWNEENTRKLSKSKLKALGYATVNGSKGAPRDRSKDYTKYQNIYQMLMAEVPGVIANGNSIQLRGTAVSSINSGHAPLFIVDGTRTSSIEWINPVEVKSFRVIRDEGTSVYGVRGANGVVIIELKK</sequence>
<accession>A0ABY5Y3X9</accession>
<evidence type="ECO:0000313" key="5">
    <source>
        <dbReference type="Proteomes" id="UP001059209"/>
    </source>
</evidence>
<evidence type="ECO:0000313" key="4">
    <source>
        <dbReference type="EMBL" id="UWX53722.1"/>
    </source>
</evidence>
<dbReference type="InterPro" id="IPR012910">
    <property type="entry name" value="Plug_dom"/>
</dbReference>
<evidence type="ECO:0000256" key="2">
    <source>
        <dbReference type="SAM" id="SignalP"/>
    </source>
</evidence>
<dbReference type="Proteomes" id="UP001059209">
    <property type="component" value="Chromosome"/>
</dbReference>
<evidence type="ECO:0000259" key="3">
    <source>
        <dbReference type="Pfam" id="PF07715"/>
    </source>
</evidence>
<dbReference type="RefSeq" id="WP_260571227.1">
    <property type="nucleotide sequence ID" value="NZ_CP104205.1"/>
</dbReference>
<keyword evidence="2" id="KW-0732">Signal</keyword>
<dbReference type="Pfam" id="PF07715">
    <property type="entry name" value="Plug"/>
    <property type="match status" value="1"/>
</dbReference>
<feature type="signal peptide" evidence="2">
    <location>
        <begin position="1"/>
        <end position="22"/>
    </location>
</feature>
<dbReference type="InterPro" id="IPR037066">
    <property type="entry name" value="Plug_dom_sf"/>
</dbReference>
<dbReference type="PROSITE" id="PS52016">
    <property type="entry name" value="TONB_DEPENDENT_REC_3"/>
    <property type="match status" value="1"/>
</dbReference>
<gene>
    <name evidence="4" type="ORF">NYZ99_11240</name>
</gene>
<name>A0ABY5Y3X9_9FLAO</name>
<dbReference type="Gene3D" id="2.60.40.1120">
    <property type="entry name" value="Carboxypeptidase-like, regulatory domain"/>
    <property type="match status" value="1"/>
</dbReference>
<dbReference type="SUPFAM" id="SSF56935">
    <property type="entry name" value="Porins"/>
    <property type="match status" value="1"/>
</dbReference>
<protein>
    <submittedName>
        <fullName evidence="4">Plug and carboxypeptidase regulatory-like domain-containing protein</fullName>
    </submittedName>
</protein>
<keyword evidence="1" id="KW-0472">Membrane</keyword>
<keyword evidence="1" id="KW-0812">Transmembrane</keyword>
<dbReference type="Gene3D" id="2.170.130.10">
    <property type="entry name" value="TonB-dependent receptor, plug domain"/>
    <property type="match status" value="1"/>
</dbReference>
<dbReference type="EMBL" id="CP104205">
    <property type="protein sequence ID" value="UWX53722.1"/>
    <property type="molecule type" value="Genomic_DNA"/>
</dbReference>
<dbReference type="InterPro" id="IPR008969">
    <property type="entry name" value="CarboxyPept-like_regulatory"/>
</dbReference>
<feature type="chain" id="PRO_5045583131" evidence="2">
    <location>
        <begin position="23"/>
        <end position="228"/>
    </location>
</feature>
<dbReference type="InterPro" id="IPR039426">
    <property type="entry name" value="TonB-dep_rcpt-like"/>
</dbReference>
<keyword evidence="1" id="KW-1134">Transmembrane beta strand</keyword>
<keyword evidence="1" id="KW-0998">Cell outer membrane</keyword>
<dbReference type="SUPFAM" id="SSF49464">
    <property type="entry name" value="Carboxypeptidase regulatory domain-like"/>
    <property type="match status" value="1"/>
</dbReference>
<keyword evidence="1" id="KW-0813">Transport</keyword>